<comment type="similarity">
    <text evidence="1">Belongs to the glycosyltransferase 90 family.</text>
</comment>
<dbReference type="GO" id="GO:0045747">
    <property type="term" value="P:positive regulation of Notch signaling pathway"/>
    <property type="evidence" value="ECO:0007669"/>
    <property type="project" value="TreeGrafter"/>
</dbReference>
<evidence type="ECO:0000313" key="6">
    <source>
        <dbReference type="Proteomes" id="UP000007879"/>
    </source>
</evidence>
<name>A0AAN0JET9_AMPQE</name>
<feature type="chain" id="PRO_5042896290" description="Glycosyl transferase CAP10 domain-containing protein" evidence="3">
    <location>
        <begin position="19"/>
        <end position="399"/>
    </location>
</feature>
<reference evidence="6" key="1">
    <citation type="journal article" date="2010" name="Nature">
        <title>The Amphimedon queenslandica genome and the evolution of animal complexity.</title>
        <authorList>
            <person name="Srivastava M."/>
            <person name="Simakov O."/>
            <person name="Chapman J."/>
            <person name="Fahey B."/>
            <person name="Gauthier M.E."/>
            <person name="Mitros T."/>
            <person name="Richards G.S."/>
            <person name="Conaco C."/>
            <person name="Dacre M."/>
            <person name="Hellsten U."/>
            <person name="Larroux C."/>
            <person name="Putnam N.H."/>
            <person name="Stanke M."/>
            <person name="Adamska M."/>
            <person name="Darling A."/>
            <person name="Degnan S.M."/>
            <person name="Oakley T.H."/>
            <person name="Plachetzki D.C."/>
            <person name="Zhai Y."/>
            <person name="Adamski M."/>
            <person name="Calcino A."/>
            <person name="Cummins S.F."/>
            <person name="Goodstein D.M."/>
            <person name="Harris C."/>
            <person name="Jackson D.J."/>
            <person name="Leys S.P."/>
            <person name="Shu S."/>
            <person name="Woodcroft B.J."/>
            <person name="Vervoort M."/>
            <person name="Kosik K.S."/>
            <person name="Manning G."/>
            <person name="Degnan B.M."/>
            <person name="Rokhsar D.S."/>
        </authorList>
    </citation>
    <scope>NUCLEOTIDE SEQUENCE [LARGE SCALE GENOMIC DNA]</scope>
</reference>
<evidence type="ECO:0000256" key="3">
    <source>
        <dbReference type="SAM" id="SignalP"/>
    </source>
</evidence>
<evidence type="ECO:0000256" key="2">
    <source>
        <dbReference type="ARBA" id="ARBA00022679"/>
    </source>
</evidence>
<protein>
    <recommendedName>
        <fullName evidence="4">Glycosyl transferase CAP10 domain-containing protein</fullName>
    </recommendedName>
</protein>
<keyword evidence="2" id="KW-0808">Transferase</keyword>
<dbReference type="Pfam" id="PF05686">
    <property type="entry name" value="Glyco_transf_90"/>
    <property type="match status" value="1"/>
</dbReference>
<dbReference type="InterPro" id="IPR051091">
    <property type="entry name" value="O-Glucosyltr/Glycosyltrsf_90"/>
</dbReference>
<evidence type="ECO:0000259" key="4">
    <source>
        <dbReference type="SMART" id="SM00672"/>
    </source>
</evidence>
<organism evidence="5 6">
    <name type="scientific">Amphimedon queenslandica</name>
    <name type="common">Sponge</name>
    <dbReference type="NCBI Taxonomy" id="400682"/>
    <lineage>
        <taxon>Eukaryota</taxon>
        <taxon>Metazoa</taxon>
        <taxon>Porifera</taxon>
        <taxon>Demospongiae</taxon>
        <taxon>Heteroscleromorpha</taxon>
        <taxon>Haplosclerida</taxon>
        <taxon>Niphatidae</taxon>
        <taxon>Amphimedon</taxon>
    </lineage>
</organism>
<dbReference type="SMART" id="SM00672">
    <property type="entry name" value="CAP10"/>
    <property type="match status" value="1"/>
</dbReference>
<feature type="signal peptide" evidence="3">
    <location>
        <begin position="1"/>
        <end position="18"/>
    </location>
</feature>
<reference evidence="5" key="2">
    <citation type="submission" date="2024-06" db="UniProtKB">
        <authorList>
            <consortium name="EnsemblMetazoa"/>
        </authorList>
    </citation>
    <scope>IDENTIFICATION</scope>
</reference>
<evidence type="ECO:0000256" key="1">
    <source>
        <dbReference type="ARBA" id="ARBA00010118"/>
    </source>
</evidence>
<dbReference type="GO" id="GO:0035252">
    <property type="term" value="F:UDP-xylosyltransferase activity"/>
    <property type="evidence" value="ECO:0007669"/>
    <property type="project" value="TreeGrafter"/>
</dbReference>
<evidence type="ECO:0000313" key="5">
    <source>
        <dbReference type="EnsemblMetazoa" id="XP_019855277.1"/>
    </source>
</evidence>
<dbReference type="EnsemblMetazoa" id="XM_019999718.1">
    <property type="protein sequence ID" value="XP_019855277.1"/>
    <property type="gene ID" value="LOC100638708"/>
</dbReference>
<dbReference type="GO" id="GO:0035251">
    <property type="term" value="F:UDP-glucosyltransferase activity"/>
    <property type="evidence" value="ECO:0007669"/>
    <property type="project" value="TreeGrafter"/>
</dbReference>
<gene>
    <name evidence="5" type="primary">100638708</name>
</gene>
<keyword evidence="3" id="KW-0732">Signal</keyword>
<accession>A0AAN0JET9</accession>
<dbReference type="GO" id="GO:0006493">
    <property type="term" value="P:protein O-linked glycosylation"/>
    <property type="evidence" value="ECO:0007669"/>
    <property type="project" value="TreeGrafter"/>
</dbReference>
<dbReference type="PANTHER" id="PTHR12203">
    <property type="entry name" value="KDEL LYS-ASP-GLU-LEU CONTAINING - RELATED"/>
    <property type="match status" value="1"/>
</dbReference>
<keyword evidence="6" id="KW-1185">Reference proteome</keyword>
<dbReference type="PANTHER" id="PTHR12203:SF35">
    <property type="entry name" value="PROTEIN O-GLUCOSYLTRANSFERASE 1"/>
    <property type="match status" value="1"/>
</dbReference>
<feature type="domain" description="Glycosyl transferase CAP10" evidence="4">
    <location>
        <begin position="119"/>
        <end position="388"/>
    </location>
</feature>
<dbReference type="GO" id="GO:0012505">
    <property type="term" value="C:endomembrane system"/>
    <property type="evidence" value="ECO:0007669"/>
    <property type="project" value="TreeGrafter"/>
</dbReference>
<dbReference type="InterPro" id="IPR006598">
    <property type="entry name" value="CAP10"/>
</dbReference>
<dbReference type="AlphaFoldDB" id="A0AAN0JET9"/>
<proteinExistence type="inferred from homology"/>
<sequence length="399" mass="46619">MLQYLLLFLLLTAVHCTAEPSTRNSSKWSHYIQQYENAISLQGNTSHTYTCGGEYMGVLESDLGVWRERGGIKREEFIHAKSKGVHYQIVNGKLYREKDCLFSFRCKGVEHFILNIIEDLPNMELIINVFDYPKSHKYHSPLPVFSFSKTVHYWDIMYPAWTFWSGGPAVSVEPTGLGRWDLKRISITKSAKQWPWDKKKSLLFFRGSRTSSERDSLILLSRDKPHLVDAAYTKNQAWRSSKVILAFAYHCNAALILLTLQDTLNAPPADEVKLEEHCQYKYLVNFRGVAASFRFKHLFLCHSVVFHVGKEWIEFFYPALKPWIHYVPLTTDTVDIQDMIDFVKDNDDIAKSIAVRGFEFVWNNLRPEDVECYWKRLLIEYSKLLLWTVDKERDYSLIS</sequence>
<dbReference type="Proteomes" id="UP000007879">
    <property type="component" value="Unassembled WGS sequence"/>
</dbReference>